<evidence type="ECO:0008006" key="3">
    <source>
        <dbReference type="Google" id="ProtNLM"/>
    </source>
</evidence>
<reference evidence="2" key="1">
    <citation type="journal article" date="2019" name="Int. J. Syst. Evol. Microbiol.">
        <title>The Global Catalogue of Microorganisms (GCM) 10K type strain sequencing project: providing services to taxonomists for standard genome sequencing and annotation.</title>
        <authorList>
            <consortium name="The Broad Institute Genomics Platform"/>
            <consortium name="The Broad Institute Genome Sequencing Center for Infectious Disease"/>
            <person name="Wu L."/>
            <person name="Ma J."/>
        </authorList>
    </citation>
    <scope>NUCLEOTIDE SEQUENCE [LARGE SCALE GENOMIC DNA]</scope>
    <source>
        <strain evidence="2">KCTC 42644</strain>
    </source>
</reference>
<dbReference type="RefSeq" id="WP_380861570.1">
    <property type="nucleotide sequence ID" value="NZ_JBHRXV010000010.1"/>
</dbReference>
<proteinExistence type="predicted"/>
<sequence>MLRWTIVLAGAAVIAGCATKPQSFGEVPRDTRGQPIWSEVMKKATRPDLAPPQADPQS</sequence>
<keyword evidence="2" id="KW-1185">Reference proteome</keyword>
<dbReference type="Proteomes" id="UP001595615">
    <property type="component" value="Unassembled WGS sequence"/>
</dbReference>
<evidence type="ECO:0000313" key="2">
    <source>
        <dbReference type="Proteomes" id="UP001595615"/>
    </source>
</evidence>
<comment type="caution">
    <text evidence="1">The sequence shown here is derived from an EMBL/GenBank/DDBJ whole genome shotgun (WGS) entry which is preliminary data.</text>
</comment>
<dbReference type="PROSITE" id="PS51257">
    <property type="entry name" value="PROKAR_LIPOPROTEIN"/>
    <property type="match status" value="1"/>
</dbReference>
<evidence type="ECO:0000313" key="1">
    <source>
        <dbReference type="EMBL" id="MFC3713259.1"/>
    </source>
</evidence>
<gene>
    <name evidence="1" type="ORF">ACFOMD_11785</name>
</gene>
<name>A0ABV7XD98_9SPHN</name>
<accession>A0ABV7XD98</accession>
<protein>
    <recommendedName>
        <fullName evidence="3">Lipoprotein</fullName>
    </recommendedName>
</protein>
<dbReference type="EMBL" id="JBHRXV010000010">
    <property type="protein sequence ID" value="MFC3713259.1"/>
    <property type="molecule type" value="Genomic_DNA"/>
</dbReference>
<organism evidence="1 2">
    <name type="scientific">Sphingoaurantiacus capsulatus</name>
    <dbReference type="NCBI Taxonomy" id="1771310"/>
    <lineage>
        <taxon>Bacteria</taxon>
        <taxon>Pseudomonadati</taxon>
        <taxon>Pseudomonadota</taxon>
        <taxon>Alphaproteobacteria</taxon>
        <taxon>Sphingomonadales</taxon>
        <taxon>Sphingosinicellaceae</taxon>
        <taxon>Sphingoaurantiacus</taxon>
    </lineage>
</organism>